<proteinExistence type="inferred from homology"/>
<feature type="domain" description="S1 motif" evidence="2">
    <location>
        <begin position="3"/>
        <end position="63"/>
    </location>
</feature>
<dbReference type="GO" id="GO:0003676">
    <property type="term" value="F:nucleic acid binding"/>
    <property type="evidence" value="ECO:0007669"/>
    <property type="project" value="InterPro"/>
</dbReference>
<protein>
    <recommendedName>
        <fullName evidence="2">S1 motif domain-containing protein</fullName>
    </recommendedName>
</protein>
<organism evidence="3 4">
    <name type="scientific">Catalinimonas alkaloidigena</name>
    <dbReference type="NCBI Taxonomy" id="1075417"/>
    <lineage>
        <taxon>Bacteria</taxon>
        <taxon>Pseudomonadati</taxon>
        <taxon>Bacteroidota</taxon>
        <taxon>Cytophagia</taxon>
        <taxon>Cytophagales</taxon>
        <taxon>Catalimonadaceae</taxon>
        <taxon>Catalinimonas</taxon>
    </lineage>
</organism>
<dbReference type="SUPFAM" id="SSF50249">
    <property type="entry name" value="Nucleic acid-binding proteins"/>
    <property type="match status" value="1"/>
</dbReference>
<dbReference type="PIRSF" id="PIRSF012524">
    <property type="entry name" value="YitL_S1"/>
    <property type="match status" value="1"/>
</dbReference>
<dbReference type="PANTHER" id="PTHR37296">
    <property type="entry name" value="CONSERVED VIRULENCE FACTOR B"/>
    <property type="match status" value="1"/>
</dbReference>
<dbReference type="SMART" id="SM00316">
    <property type="entry name" value="S1"/>
    <property type="match status" value="2"/>
</dbReference>
<dbReference type="Gene3D" id="1.10.10.10">
    <property type="entry name" value="Winged helix-like DNA-binding domain superfamily/Winged helix DNA-binding domain"/>
    <property type="match status" value="1"/>
</dbReference>
<dbReference type="Pfam" id="PF13509">
    <property type="entry name" value="S1_2"/>
    <property type="match status" value="1"/>
</dbReference>
<keyword evidence="4" id="KW-1185">Reference proteome</keyword>
<evidence type="ECO:0000313" key="3">
    <source>
        <dbReference type="EMBL" id="SDM34844.1"/>
    </source>
</evidence>
<evidence type="ECO:0000313" key="4">
    <source>
        <dbReference type="Proteomes" id="UP000198510"/>
    </source>
</evidence>
<dbReference type="AlphaFoldDB" id="A0A1G9SH79"/>
<name>A0A1G9SH79_9BACT</name>
<dbReference type="InterPro" id="IPR012340">
    <property type="entry name" value="NA-bd_OB-fold"/>
</dbReference>
<feature type="domain" description="S1 motif" evidence="2">
    <location>
        <begin position="143"/>
        <end position="205"/>
    </location>
</feature>
<reference evidence="3 4" key="1">
    <citation type="submission" date="2016-10" db="EMBL/GenBank/DDBJ databases">
        <authorList>
            <person name="de Groot N.N."/>
        </authorList>
    </citation>
    <scope>NUCLEOTIDE SEQUENCE [LARGE SCALE GENOMIC DNA]</scope>
    <source>
        <strain evidence="3 4">DSM 25186</strain>
    </source>
</reference>
<dbReference type="InterPro" id="IPR040764">
    <property type="entry name" value="CvfB_WH"/>
</dbReference>
<dbReference type="Gene3D" id="2.40.50.140">
    <property type="entry name" value="Nucleic acid-binding proteins"/>
    <property type="match status" value="2"/>
</dbReference>
<dbReference type="Proteomes" id="UP000198510">
    <property type="component" value="Unassembled WGS sequence"/>
</dbReference>
<dbReference type="Pfam" id="PF17783">
    <property type="entry name" value="WHD_CvfB"/>
    <property type="match status" value="1"/>
</dbReference>
<dbReference type="InterPro" id="IPR036388">
    <property type="entry name" value="WH-like_DNA-bd_sf"/>
</dbReference>
<evidence type="ECO:0000256" key="1">
    <source>
        <dbReference type="PIRNR" id="PIRNR012524"/>
    </source>
</evidence>
<evidence type="ECO:0000259" key="2">
    <source>
        <dbReference type="SMART" id="SM00316"/>
    </source>
</evidence>
<accession>A0A1G9SH79</accession>
<dbReference type="PANTHER" id="PTHR37296:SF1">
    <property type="entry name" value="CONSERVED VIRULENCE FACTOR B"/>
    <property type="match status" value="1"/>
</dbReference>
<dbReference type="InterPro" id="IPR014464">
    <property type="entry name" value="CvfB_fam"/>
</dbReference>
<sequence>MAELGKINYMPVKKWVDFGVYLEAGEDEILLPIRYVPEGTEPGDTLKVFLYRDSEDRIIATTELPLVQAGECAYLEVVQTTAVGAFLDWGLPKDLLVPFREQDQRMVVGMYYPVYVYIDPESQRLVGSSRLNRFISNDTLTVAEGDAVKLLVVQETDLGLKVVINHQHWGLLYHNEVFQDLGPGDAVRGYIKKIREENKIDVSLRREGFDEMPFAIDQLVRALRKEGGYLPLHDKSRPEDIYDALGMSKKVFKKAVGMLYRERRLLLEKEGIRLMPEE</sequence>
<comment type="similarity">
    <text evidence="1">Belongs to the CvfB family.</text>
</comment>
<dbReference type="InterPro" id="IPR039566">
    <property type="entry name" value="CvfB_S1_st"/>
</dbReference>
<dbReference type="RefSeq" id="WP_218127178.1">
    <property type="nucleotide sequence ID" value="NZ_FNFO01000012.1"/>
</dbReference>
<dbReference type="EMBL" id="FNFO01000012">
    <property type="protein sequence ID" value="SDM34844.1"/>
    <property type="molecule type" value="Genomic_DNA"/>
</dbReference>
<dbReference type="InterPro" id="IPR003029">
    <property type="entry name" value="S1_domain"/>
</dbReference>
<gene>
    <name evidence="3" type="ORF">SAMN05421823_112165</name>
</gene>